<dbReference type="InterPro" id="IPR056924">
    <property type="entry name" value="SH3_Tf2-1"/>
</dbReference>
<feature type="domain" description="Tf2-1-like SH3-like" evidence="1">
    <location>
        <begin position="23"/>
        <end position="87"/>
    </location>
</feature>
<sequence length="160" mass="18559">MSATRKMKKWADKHRRDVVFQPGDLVFVKLNPSQHKSTRRLHKALLRRYEGPFPIIRSVGRAAYRVELPPRLKIHPVFHVSNLKPYHADPEEPSRGESQRAPPLMVTSFDKEVECVMAKREGLPESEGNWEKQESLWKYKDIIEAFERDGSTAATRTLPD</sequence>
<dbReference type="PANTHER" id="PTHR46148">
    <property type="entry name" value="CHROMO DOMAIN-CONTAINING PROTEIN"/>
    <property type="match status" value="1"/>
</dbReference>
<evidence type="ECO:0000313" key="2">
    <source>
        <dbReference type="EMBL" id="BBN67554.1"/>
    </source>
</evidence>
<dbReference type="PANTHER" id="PTHR46148:SF52">
    <property type="entry name" value="OS04G0603800 PROTEIN"/>
    <property type="match status" value="1"/>
</dbReference>
<accession>A0A5H2XJU7</accession>
<proteinExistence type="predicted"/>
<dbReference type="InterPro" id="IPR016197">
    <property type="entry name" value="Chromo-like_dom_sf"/>
</dbReference>
<evidence type="ECO:0000259" key="1">
    <source>
        <dbReference type="Pfam" id="PF24626"/>
    </source>
</evidence>
<dbReference type="AlphaFoldDB" id="A0A5H2XJU7"/>
<dbReference type="SUPFAM" id="SSF54160">
    <property type="entry name" value="Chromo domain-like"/>
    <property type="match status" value="1"/>
</dbReference>
<protein>
    <recommendedName>
        <fullName evidence="1">Tf2-1-like SH3-like domain-containing protein</fullName>
    </recommendedName>
</protein>
<gene>
    <name evidence="2" type="ORF">Prudu_111S000300</name>
</gene>
<name>A0A5H2XJU7_PRUDU</name>
<reference evidence="2" key="1">
    <citation type="journal article" date="2019" name="Science">
        <title>Mutation of a bHLH transcription factor allowed almond domestication.</title>
        <authorList>
            <person name="Sanchez-Perez R."/>
            <person name="Pavan S."/>
            <person name="Mazzeo R."/>
            <person name="Moldovan C."/>
            <person name="Aiese Cigliano R."/>
            <person name="Del Cueto J."/>
            <person name="Ricciardi F."/>
            <person name="Lotti C."/>
            <person name="Ricciardi L."/>
            <person name="Dicenta F."/>
            <person name="Lopez-Marques R.L."/>
            <person name="Lindberg Moller B."/>
        </authorList>
    </citation>
    <scope>NUCLEOTIDE SEQUENCE</scope>
</reference>
<dbReference type="EMBL" id="AP020448">
    <property type="protein sequence ID" value="BBN67554.1"/>
    <property type="molecule type" value="Genomic_DNA"/>
</dbReference>
<organism evidence="2">
    <name type="scientific">Prunus dulcis</name>
    <name type="common">Almond</name>
    <name type="synonym">Amygdalus dulcis</name>
    <dbReference type="NCBI Taxonomy" id="3755"/>
    <lineage>
        <taxon>Eukaryota</taxon>
        <taxon>Viridiplantae</taxon>
        <taxon>Streptophyta</taxon>
        <taxon>Embryophyta</taxon>
        <taxon>Tracheophyta</taxon>
        <taxon>Spermatophyta</taxon>
        <taxon>Magnoliopsida</taxon>
        <taxon>eudicotyledons</taxon>
        <taxon>Gunneridae</taxon>
        <taxon>Pentapetalae</taxon>
        <taxon>rosids</taxon>
        <taxon>fabids</taxon>
        <taxon>Rosales</taxon>
        <taxon>Rosaceae</taxon>
        <taxon>Amygdaloideae</taxon>
        <taxon>Amygdaleae</taxon>
        <taxon>Prunus</taxon>
    </lineage>
</organism>
<dbReference type="Pfam" id="PF24626">
    <property type="entry name" value="SH3_Tf2-1"/>
    <property type="match status" value="1"/>
</dbReference>